<comment type="caution">
    <text evidence="4">The sequence shown here is derived from an EMBL/GenBank/DDBJ whole genome shotgun (WGS) entry which is preliminary data.</text>
</comment>
<keyword evidence="3" id="KW-0732">Signal</keyword>
<keyword evidence="2 4" id="KW-0378">Hydrolase</keyword>
<dbReference type="InterPro" id="IPR002594">
    <property type="entry name" value="GH12"/>
</dbReference>
<keyword evidence="2" id="KW-0624">Polysaccharide degradation</keyword>
<dbReference type="AlphaFoldDB" id="A0A066XN60"/>
<dbReference type="PANTHER" id="PTHR34002">
    <property type="entry name" value="BLR1656 PROTEIN"/>
    <property type="match status" value="1"/>
</dbReference>
<organism evidence="4 5">
    <name type="scientific">Colletotrichum sublineola</name>
    <name type="common">Sorghum anthracnose fungus</name>
    <dbReference type="NCBI Taxonomy" id="1173701"/>
    <lineage>
        <taxon>Eukaryota</taxon>
        <taxon>Fungi</taxon>
        <taxon>Dikarya</taxon>
        <taxon>Ascomycota</taxon>
        <taxon>Pezizomycotina</taxon>
        <taxon>Sordariomycetes</taxon>
        <taxon>Hypocreomycetidae</taxon>
        <taxon>Glomerellales</taxon>
        <taxon>Glomerellaceae</taxon>
        <taxon>Colletotrichum</taxon>
        <taxon>Colletotrichum graminicola species complex</taxon>
    </lineage>
</organism>
<dbReference type="PANTHER" id="PTHR34002:SF10">
    <property type="entry name" value="PUTATIVE-RELATED"/>
    <property type="match status" value="1"/>
</dbReference>
<dbReference type="GO" id="GO:0008810">
    <property type="term" value="F:cellulase activity"/>
    <property type="evidence" value="ECO:0007669"/>
    <property type="project" value="InterPro"/>
</dbReference>
<feature type="signal peptide" evidence="3">
    <location>
        <begin position="1"/>
        <end position="18"/>
    </location>
</feature>
<sequence>MKVYSYIVAGIFAPLALAQSLCDQYGYYAQAGYYFNNNRWGQGSGQGSQCLTVNWANSDGVGWKADWTWSGGQNNVKAYPYSGLTMSNKLLVSQIGYLGTAASWQYSNTNIRANVAYDLFTAANPNHDPSSGDYELMIWLGKFGDIQPIGSSQGTVNVGGRSWNLWYGVNNGMKIYSFVAPSPITDFSGDIKAFFNYLQNSKGFPASSQYLITNQFGTEPFTGGPTTFTVSRWNAKVN</sequence>
<dbReference type="Gene3D" id="2.60.120.180">
    <property type="match status" value="1"/>
</dbReference>
<evidence type="ECO:0000313" key="4">
    <source>
        <dbReference type="EMBL" id="KDN70347.1"/>
    </source>
</evidence>
<feature type="chain" id="PRO_5001630452" evidence="3">
    <location>
        <begin position="19"/>
        <end position="238"/>
    </location>
</feature>
<name>A0A066XN60_COLSU</name>
<evidence type="ECO:0000256" key="3">
    <source>
        <dbReference type="SAM" id="SignalP"/>
    </source>
</evidence>
<proteinExistence type="inferred from homology"/>
<dbReference type="OrthoDB" id="89349at2759"/>
<dbReference type="InterPro" id="IPR013320">
    <property type="entry name" value="ConA-like_dom_sf"/>
</dbReference>
<keyword evidence="2" id="KW-0119">Carbohydrate metabolism</keyword>
<dbReference type="SUPFAM" id="SSF49899">
    <property type="entry name" value="Concanavalin A-like lectins/glucanases"/>
    <property type="match status" value="1"/>
</dbReference>
<keyword evidence="5" id="KW-1185">Reference proteome</keyword>
<evidence type="ECO:0000313" key="5">
    <source>
        <dbReference type="Proteomes" id="UP000027238"/>
    </source>
</evidence>
<reference evidence="5" key="1">
    <citation type="journal article" date="2014" name="Genome Announc.">
        <title>Draft genome sequence of Colletotrichum sublineola, a destructive pathogen of cultivated sorghum.</title>
        <authorList>
            <person name="Baroncelli R."/>
            <person name="Sanz-Martin J.M."/>
            <person name="Rech G.E."/>
            <person name="Sukno S.A."/>
            <person name="Thon M.R."/>
        </authorList>
    </citation>
    <scope>NUCLEOTIDE SEQUENCE [LARGE SCALE GENOMIC DNA]</scope>
    <source>
        <strain evidence="5">TX430BB</strain>
    </source>
</reference>
<evidence type="ECO:0000256" key="2">
    <source>
        <dbReference type="RuleBase" id="RU361163"/>
    </source>
</evidence>
<dbReference type="GO" id="GO:0000272">
    <property type="term" value="P:polysaccharide catabolic process"/>
    <property type="evidence" value="ECO:0007669"/>
    <property type="project" value="UniProtKB-KW"/>
</dbReference>
<gene>
    <name evidence="4" type="ORF">CSUB01_08401</name>
</gene>
<accession>A0A066XN60</accession>
<comment type="similarity">
    <text evidence="1 2">Belongs to the glycosyl hydrolase 12 (cellulase H) family.</text>
</comment>
<dbReference type="eggNOG" id="ENOG502SH4Y">
    <property type="taxonomic scope" value="Eukaryota"/>
</dbReference>
<keyword evidence="2" id="KW-0326">Glycosidase</keyword>
<dbReference type="Proteomes" id="UP000027238">
    <property type="component" value="Unassembled WGS sequence"/>
</dbReference>
<dbReference type="STRING" id="1173701.A0A066XN60"/>
<dbReference type="OMA" id="IEYDYKY"/>
<dbReference type="HOGENOM" id="CLU_051064_0_1_1"/>
<evidence type="ECO:0000256" key="1">
    <source>
        <dbReference type="ARBA" id="ARBA00005519"/>
    </source>
</evidence>
<dbReference type="Pfam" id="PF01670">
    <property type="entry name" value="Glyco_hydro_12"/>
    <property type="match status" value="1"/>
</dbReference>
<dbReference type="EMBL" id="JMSE01000357">
    <property type="protein sequence ID" value="KDN70347.1"/>
    <property type="molecule type" value="Genomic_DNA"/>
</dbReference>
<dbReference type="InterPro" id="IPR013319">
    <property type="entry name" value="GH11/12"/>
</dbReference>
<protein>
    <submittedName>
        <fullName evidence="4">Putative glycosyl hydrolase family 12</fullName>
    </submittedName>
</protein>